<dbReference type="EMBL" id="JBFOLJ010000015">
    <property type="protein sequence ID" value="KAL2474165.1"/>
    <property type="molecule type" value="Genomic_DNA"/>
</dbReference>
<dbReference type="AlphaFoldDB" id="A0ABD1QD74"/>
<organism evidence="1 2">
    <name type="scientific">Forsythia ovata</name>
    <dbReference type="NCBI Taxonomy" id="205694"/>
    <lineage>
        <taxon>Eukaryota</taxon>
        <taxon>Viridiplantae</taxon>
        <taxon>Streptophyta</taxon>
        <taxon>Embryophyta</taxon>
        <taxon>Tracheophyta</taxon>
        <taxon>Spermatophyta</taxon>
        <taxon>Magnoliopsida</taxon>
        <taxon>eudicotyledons</taxon>
        <taxon>Gunneridae</taxon>
        <taxon>Pentapetalae</taxon>
        <taxon>asterids</taxon>
        <taxon>lamiids</taxon>
        <taxon>Lamiales</taxon>
        <taxon>Oleaceae</taxon>
        <taxon>Forsythieae</taxon>
        <taxon>Forsythia</taxon>
    </lineage>
</organism>
<evidence type="ECO:0008006" key="3">
    <source>
        <dbReference type="Google" id="ProtNLM"/>
    </source>
</evidence>
<evidence type="ECO:0000313" key="2">
    <source>
        <dbReference type="Proteomes" id="UP001604277"/>
    </source>
</evidence>
<proteinExistence type="predicted"/>
<sequence length="141" mass="16155">MEDSMIWASDLTASIDLSVLQERLTNMINLGKIDGGTNGCIAIDQYNTWKKSLTVKRNNLASSSNCRDFSLRLQTQKESAKVFDDYDEEKSYREVNKIIGSRALQNGSCMKYLIEWKDEHVPTWVPTYYIAKNVIAEYEAL</sequence>
<dbReference type="InterPro" id="IPR016197">
    <property type="entry name" value="Chromo-like_dom_sf"/>
</dbReference>
<accession>A0ABD1QD74</accession>
<name>A0ABD1QD74_9LAMI</name>
<dbReference type="Gene3D" id="2.40.50.40">
    <property type="match status" value="1"/>
</dbReference>
<keyword evidence="2" id="KW-1185">Reference proteome</keyword>
<reference evidence="2" key="1">
    <citation type="submission" date="2024-07" db="EMBL/GenBank/DDBJ databases">
        <title>Two chromosome-level genome assemblies of Korean endemic species Abeliophyllum distichum and Forsythia ovata (Oleaceae).</title>
        <authorList>
            <person name="Jang H."/>
        </authorList>
    </citation>
    <scope>NUCLEOTIDE SEQUENCE [LARGE SCALE GENOMIC DNA]</scope>
</reference>
<gene>
    <name evidence="1" type="ORF">Fot_49901</name>
</gene>
<dbReference type="Proteomes" id="UP001604277">
    <property type="component" value="Unassembled WGS sequence"/>
</dbReference>
<dbReference type="SUPFAM" id="SSF54160">
    <property type="entry name" value="Chromo domain-like"/>
    <property type="match status" value="1"/>
</dbReference>
<evidence type="ECO:0000313" key="1">
    <source>
        <dbReference type="EMBL" id="KAL2474165.1"/>
    </source>
</evidence>
<protein>
    <recommendedName>
        <fullName evidence="3">Chromo domain-containing protein</fullName>
    </recommendedName>
</protein>
<comment type="caution">
    <text evidence="1">The sequence shown here is derived from an EMBL/GenBank/DDBJ whole genome shotgun (WGS) entry which is preliminary data.</text>
</comment>